<evidence type="ECO:0000313" key="2">
    <source>
        <dbReference type="EMBL" id="QDS74197.1"/>
    </source>
</evidence>
<accession>A0A517LEY6</accession>
<dbReference type="AlphaFoldDB" id="A0A517LEY6"/>
<protein>
    <recommendedName>
        <fullName evidence="4">F-box domain-containing protein</fullName>
    </recommendedName>
</protein>
<feature type="compositionally biased region" description="Basic and acidic residues" evidence="1">
    <location>
        <begin position="167"/>
        <end position="178"/>
    </location>
</feature>
<dbReference type="Proteomes" id="UP000316270">
    <property type="component" value="Chromosome 11"/>
</dbReference>
<evidence type="ECO:0008006" key="4">
    <source>
        <dbReference type="Google" id="ProtNLM"/>
    </source>
</evidence>
<dbReference type="OrthoDB" id="5413827at2759"/>
<proteinExistence type="predicted"/>
<evidence type="ECO:0000313" key="3">
    <source>
        <dbReference type="Proteomes" id="UP000316270"/>
    </source>
</evidence>
<dbReference type="InterPro" id="IPR038883">
    <property type="entry name" value="AN11006-like"/>
</dbReference>
<keyword evidence="3" id="KW-1185">Reference proteome</keyword>
<dbReference type="PANTHER" id="PTHR42085">
    <property type="entry name" value="F-BOX DOMAIN-CONTAINING PROTEIN"/>
    <property type="match status" value="1"/>
</dbReference>
<evidence type="ECO:0000256" key="1">
    <source>
        <dbReference type="SAM" id="MobiDB-lite"/>
    </source>
</evidence>
<sequence length="358" mass="40878">MATPPIEIPKETRDVIKNPDKLAFLPASIRDVVPTLSRFQVKQLRGLFESHFDFLDLPLELRETIYELALCPGTSTTIVRRSHLPKAPARSCPNESIILPISLLKVCPQIQQEANNVLYRKYTAKLHITAYKKGVAKNFAPKEGITAPVMRGLILSDPTTIQNSSTGKEEEEQKSQDRGYRLKNYDIQPFLGFRKLHLVIQNHTPLHAFSYGDAQKGSLGYMVSEWVNMLVEQYHTQPSPTFEKQIHLEFRLDGRDTFLVQQFWTGTDAGRELLWFTVQARHVVLKMREELEVRSPNCNVVLTSNVETPDGFGSSRLSAEKVRFVRDNDLRGRILRLKEGKVVQELERRAMSVVITIP</sequence>
<name>A0A517LEY6_9PEZI</name>
<organism evidence="2 3">
    <name type="scientific">Venturia effusa</name>
    <dbReference type="NCBI Taxonomy" id="50376"/>
    <lineage>
        <taxon>Eukaryota</taxon>
        <taxon>Fungi</taxon>
        <taxon>Dikarya</taxon>
        <taxon>Ascomycota</taxon>
        <taxon>Pezizomycotina</taxon>
        <taxon>Dothideomycetes</taxon>
        <taxon>Pleosporomycetidae</taxon>
        <taxon>Venturiales</taxon>
        <taxon>Venturiaceae</taxon>
        <taxon>Venturia</taxon>
    </lineage>
</organism>
<dbReference type="EMBL" id="CP042195">
    <property type="protein sequence ID" value="QDS74197.1"/>
    <property type="molecule type" value="Genomic_DNA"/>
</dbReference>
<gene>
    <name evidence="2" type="ORF">FKW77_002155</name>
</gene>
<feature type="region of interest" description="Disordered" evidence="1">
    <location>
        <begin position="158"/>
        <end position="178"/>
    </location>
</feature>
<dbReference type="PANTHER" id="PTHR42085:SF2">
    <property type="entry name" value="F-BOX DOMAIN-CONTAINING PROTEIN"/>
    <property type="match status" value="1"/>
</dbReference>
<reference evidence="2 3" key="1">
    <citation type="submission" date="2019-07" db="EMBL/GenBank/DDBJ databases">
        <title>Finished genome of Venturia effusa.</title>
        <authorList>
            <person name="Young C.A."/>
            <person name="Cox M.P."/>
            <person name="Ganley A.R.D."/>
            <person name="David W.J."/>
        </authorList>
    </citation>
    <scope>NUCLEOTIDE SEQUENCE [LARGE SCALE GENOMIC DNA]</scope>
    <source>
        <strain evidence="3">albino</strain>
    </source>
</reference>